<feature type="domain" description="Disease resistance protein winged helix" evidence="4">
    <location>
        <begin position="51"/>
        <end position="123"/>
    </location>
</feature>
<dbReference type="SUPFAM" id="SSF52058">
    <property type="entry name" value="L domain-like"/>
    <property type="match status" value="1"/>
</dbReference>
<organism evidence="6 8">
    <name type="scientific">Medicago truncatula</name>
    <name type="common">Barrel medic</name>
    <name type="synonym">Medicago tribuloides</name>
    <dbReference type="NCBI Taxonomy" id="3880"/>
    <lineage>
        <taxon>Eukaryota</taxon>
        <taxon>Viridiplantae</taxon>
        <taxon>Streptophyta</taxon>
        <taxon>Embryophyta</taxon>
        <taxon>Tracheophyta</taxon>
        <taxon>Spermatophyta</taxon>
        <taxon>Magnoliopsida</taxon>
        <taxon>eudicotyledons</taxon>
        <taxon>Gunneridae</taxon>
        <taxon>Pentapetalae</taxon>
        <taxon>rosids</taxon>
        <taxon>fabids</taxon>
        <taxon>Fabales</taxon>
        <taxon>Fabaceae</taxon>
        <taxon>Papilionoideae</taxon>
        <taxon>50 kb inversion clade</taxon>
        <taxon>NPAAA clade</taxon>
        <taxon>Hologalegina</taxon>
        <taxon>IRL clade</taxon>
        <taxon>Trifolieae</taxon>
        <taxon>Medicago</taxon>
    </lineage>
</organism>
<dbReference type="PaxDb" id="3880-AES77958"/>
<proteinExistence type="predicted"/>
<dbReference type="eggNOG" id="KOG4658">
    <property type="taxonomic scope" value="Eukaryota"/>
</dbReference>
<dbReference type="STRING" id="3880.G7KUR1"/>
<dbReference type="Proteomes" id="UP000002051">
    <property type="component" value="Unassembled WGS sequence"/>
</dbReference>
<keyword evidence="2" id="KW-0677">Repeat</keyword>
<evidence type="ECO:0000256" key="2">
    <source>
        <dbReference type="ARBA" id="ARBA00022737"/>
    </source>
</evidence>
<evidence type="ECO:0000259" key="4">
    <source>
        <dbReference type="Pfam" id="PF23559"/>
    </source>
</evidence>
<dbReference type="OMA" id="SINDCEM"/>
<dbReference type="GO" id="GO:0006952">
    <property type="term" value="P:defense response"/>
    <property type="evidence" value="ECO:0007669"/>
    <property type="project" value="UniProtKB-KW"/>
</dbReference>
<dbReference type="Gene3D" id="1.10.10.10">
    <property type="entry name" value="Winged helix-like DNA-binding domain superfamily/Winged helix DNA-binding domain"/>
    <property type="match status" value="1"/>
</dbReference>
<dbReference type="PANTHER" id="PTHR36766:SF40">
    <property type="entry name" value="DISEASE RESISTANCE PROTEIN RGA3"/>
    <property type="match status" value="1"/>
</dbReference>
<keyword evidence="1" id="KW-0433">Leucine-rich repeat</keyword>
<keyword evidence="3" id="KW-0611">Plant defense</keyword>
<reference evidence="7" key="3">
    <citation type="submission" date="2015-04" db="UniProtKB">
        <authorList>
            <consortium name="EnsemblPlants"/>
        </authorList>
    </citation>
    <scope>IDENTIFICATION</scope>
    <source>
        <strain evidence="7">cv. Jemalong A17</strain>
    </source>
</reference>
<name>G7KUR1_MEDTR</name>
<dbReference type="Pfam" id="PF23559">
    <property type="entry name" value="WHD_DRP"/>
    <property type="match status" value="1"/>
</dbReference>
<dbReference type="InterPro" id="IPR032675">
    <property type="entry name" value="LRR_dom_sf"/>
</dbReference>
<dbReference type="InterPro" id="IPR036388">
    <property type="entry name" value="WH-like_DNA-bd_sf"/>
</dbReference>
<dbReference type="AlphaFoldDB" id="G7KUR1"/>
<evidence type="ECO:0000313" key="8">
    <source>
        <dbReference type="Proteomes" id="UP000002051"/>
    </source>
</evidence>
<sequence>MGVGGWVVVVVKRKEREREREGERKKRRRMREEDRGNLVILRNIKGKKCSLYPKDMEIKKNELIQLWMAQDYLDCSAEKQLMEDIGNQFVNLFFKKSLFQDAKIDVFGNVHRFKIHDLIHDLAMQVAGIDCRYLDSETTRLVGSPVHVMVKSDAIGLLESLDASKLRTLILLTNISENWNEKEISCCSLSKVCESIGKLKHLRYLNLWRCRDLGSISKSVGNFVCLQTLILRQCNEVKFYAKGGSKLINLRYLDVKFLKASEEKKLTSGIGRLGVSWWNNERLLLCKCKKLRGWWRLGADVNDNDTDNSSKSHNLSVPSIPPCFSYLSINDCEMLTCMPNFPNLDKALTLIDYNLETLEATINMVGSKCLIESTPLSMLKSLILDGVQLDVKKYLKDWVQNLTSLEHLVFMKLPSRTFQEIEIWFKDDLNYLPSLQNIEVSYCSDLKSLPDWICNLSSLQHITIKDCQNLASLPKRMSRLANLQTLEITECPLLLEECETQTSATWPKIAHIPIIILKRYAFL</sequence>
<dbReference type="EnsemblPlants" id="AES77958">
    <property type="protein sequence ID" value="AES77958"/>
    <property type="gene ID" value="MTR_7g022290"/>
</dbReference>
<evidence type="ECO:0000313" key="6">
    <source>
        <dbReference type="EMBL" id="AES77958.1"/>
    </source>
</evidence>
<protein>
    <submittedName>
        <fullName evidence="6 7">Uncharacterized protein</fullName>
    </submittedName>
</protein>
<dbReference type="InterPro" id="IPR056789">
    <property type="entry name" value="LRR_R13L1-DRL21"/>
</dbReference>
<dbReference type="Pfam" id="PF25019">
    <property type="entry name" value="LRR_R13L1-DRL21"/>
    <property type="match status" value="1"/>
</dbReference>
<reference evidence="6 8" key="2">
    <citation type="journal article" date="2014" name="BMC Genomics">
        <title>An improved genome release (version Mt4.0) for the model legume Medicago truncatula.</title>
        <authorList>
            <person name="Tang H."/>
            <person name="Krishnakumar V."/>
            <person name="Bidwell S."/>
            <person name="Rosen B."/>
            <person name="Chan A."/>
            <person name="Zhou S."/>
            <person name="Gentzbittel L."/>
            <person name="Childs K.L."/>
            <person name="Yandell M."/>
            <person name="Gundlach H."/>
            <person name="Mayer K.F."/>
            <person name="Schwartz D.C."/>
            <person name="Town C.D."/>
        </authorList>
    </citation>
    <scope>GENOME REANNOTATION</scope>
    <source>
        <strain evidence="7 8">cv. Jemalong A17</strain>
    </source>
</reference>
<gene>
    <name evidence="6" type="ordered locus">MTR_7g022290</name>
</gene>
<evidence type="ECO:0000259" key="5">
    <source>
        <dbReference type="Pfam" id="PF25019"/>
    </source>
</evidence>
<dbReference type="PANTHER" id="PTHR36766">
    <property type="entry name" value="PLANT BROAD-SPECTRUM MILDEW RESISTANCE PROTEIN RPW8"/>
    <property type="match status" value="1"/>
</dbReference>
<dbReference type="Gene3D" id="3.80.10.10">
    <property type="entry name" value="Ribonuclease Inhibitor"/>
    <property type="match status" value="2"/>
</dbReference>
<evidence type="ECO:0000256" key="1">
    <source>
        <dbReference type="ARBA" id="ARBA00022614"/>
    </source>
</evidence>
<evidence type="ECO:0000256" key="3">
    <source>
        <dbReference type="ARBA" id="ARBA00022821"/>
    </source>
</evidence>
<dbReference type="HOGENOM" id="CLU_000837_8_11_1"/>
<evidence type="ECO:0000313" key="7">
    <source>
        <dbReference type="EnsemblPlants" id="AES77958"/>
    </source>
</evidence>
<dbReference type="InterPro" id="IPR058922">
    <property type="entry name" value="WHD_DRP"/>
</dbReference>
<dbReference type="EMBL" id="CM001223">
    <property type="protein sequence ID" value="AES77958.1"/>
    <property type="molecule type" value="Genomic_DNA"/>
</dbReference>
<feature type="domain" description="R13L1/DRL21-like LRR repeat region" evidence="5">
    <location>
        <begin position="428"/>
        <end position="491"/>
    </location>
</feature>
<accession>G7KUR1</accession>
<keyword evidence="8" id="KW-1185">Reference proteome</keyword>
<reference evidence="6 8" key="1">
    <citation type="journal article" date="2011" name="Nature">
        <title>The Medicago genome provides insight into the evolution of rhizobial symbioses.</title>
        <authorList>
            <person name="Young N.D."/>
            <person name="Debelle F."/>
            <person name="Oldroyd G.E."/>
            <person name="Geurts R."/>
            <person name="Cannon S.B."/>
            <person name="Udvardi M.K."/>
            <person name="Benedito V.A."/>
            <person name="Mayer K.F."/>
            <person name="Gouzy J."/>
            <person name="Schoof H."/>
            <person name="Van de Peer Y."/>
            <person name="Proost S."/>
            <person name="Cook D.R."/>
            <person name="Meyers B.C."/>
            <person name="Spannagl M."/>
            <person name="Cheung F."/>
            <person name="De Mita S."/>
            <person name="Krishnakumar V."/>
            <person name="Gundlach H."/>
            <person name="Zhou S."/>
            <person name="Mudge J."/>
            <person name="Bharti A.K."/>
            <person name="Murray J.D."/>
            <person name="Naoumkina M.A."/>
            <person name="Rosen B."/>
            <person name="Silverstein K.A."/>
            <person name="Tang H."/>
            <person name="Rombauts S."/>
            <person name="Zhao P.X."/>
            <person name="Zhou P."/>
            <person name="Barbe V."/>
            <person name="Bardou P."/>
            <person name="Bechner M."/>
            <person name="Bellec A."/>
            <person name="Berger A."/>
            <person name="Berges H."/>
            <person name="Bidwell S."/>
            <person name="Bisseling T."/>
            <person name="Choisne N."/>
            <person name="Couloux A."/>
            <person name="Denny R."/>
            <person name="Deshpande S."/>
            <person name="Dai X."/>
            <person name="Doyle J.J."/>
            <person name="Dudez A.M."/>
            <person name="Farmer A.D."/>
            <person name="Fouteau S."/>
            <person name="Franken C."/>
            <person name="Gibelin C."/>
            <person name="Gish J."/>
            <person name="Goldstein S."/>
            <person name="Gonzalez A.J."/>
            <person name="Green P.J."/>
            <person name="Hallab A."/>
            <person name="Hartog M."/>
            <person name="Hua A."/>
            <person name="Humphray S.J."/>
            <person name="Jeong D.H."/>
            <person name="Jing Y."/>
            <person name="Jocker A."/>
            <person name="Kenton S.M."/>
            <person name="Kim D.J."/>
            <person name="Klee K."/>
            <person name="Lai H."/>
            <person name="Lang C."/>
            <person name="Lin S."/>
            <person name="Macmil S.L."/>
            <person name="Magdelenat G."/>
            <person name="Matthews L."/>
            <person name="McCorrison J."/>
            <person name="Monaghan E.L."/>
            <person name="Mun J.H."/>
            <person name="Najar F.Z."/>
            <person name="Nicholson C."/>
            <person name="Noirot C."/>
            <person name="O'Bleness M."/>
            <person name="Paule C.R."/>
            <person name="Poulain J."/>
            <person name="Prion F."/>
            <person name="Qin B."/>
            <person name="Qu C."/>
            <person name="Retzel E.F."/>
            <person name="Riddle C."/>
            <person name="Sallet E."/>
            <person name="Samain S."/>
            <person name="Samson N."/>
            <person name="Sanders I."/>
            <person name="Saurat O."/>
            <person name="Scarpelli C."/>
            <person name="Schiex T."/>
            <person name="Segurens B."/>
            <person name="Severin A.J."/>
            <person name="Sherrier D.J."/>
            <person name="Shi R."/>
            <person name="Sims S."/>
            <person name="Singer S.R."/>
            <person name="Sinharoy S."/>
            <person name="Sterck L."/>
            <person name="Viollet A."/>
            <person name="Wang B.B."/>
            <person name="Wang K."/>
            <person name="Wang M."/>
            <person name="Wang X."/>
            <person name="Warfsmann J."/>
            <person name="Weissenbach J."/>
            <person name="White D.D."/>
            <person name="White J.D."/>
            <person name="Wiley G.B."/>
            <person name="Wincker P."/>
            <person name="Xing Y."/>
            <person name="Yang L."/>
            <person name="Yao Z."/>
            <person name="Ying F."/>
            <person name="Zhai J."/>
            <person name="Zhou L."/>
            <person name="Zuber A."/>
            <person name="Denarie J."/>
            <person name="Dixon R.A."/>
            <person name="May G.D."/>
            <person name="Schwartz D.C."/>
            <person name="Rogers J."/>
            <person name="Quetier F."/>
            <person name="Town C.D."/>
            <person name="Roe B.A."/>
        </authorList>
    </citation>
    <scope>NUCLEOTIDE SEQUENCE [LARGE SCALE GENOMIC DNA]</scope>
    <source>
        <strain evidence="6">A17</strain>
        <strain evidence="7 8">cv. Jemalong A17</strain>
    </source>
</reference>